<dbReference type="InterPro" id="IPR023214">
    <property type="entry name" value="HAD_sf"/>
</dbReference>
<accession>A0ABX7LRE5</accession>
<dbReference type="Gene3D" id="3.40.50.1000">
    <property type="entry name" value="HAD superfamily/HAD-like"/>
    <property type="match status" value="1"/>
</dbReference>
<dbReference type="GO" id="GO:0016787">
    <property type="term" value="F:hydrolase activity"/>
    <property type="evidence" value="ECO:0007669"/>
    <property type="project" value="UniProtKB-KW"/>
</dbReference>
<dbReference type="PANTHER" id="PTHR43316:SF8">
    <property type="entry name" value="HAD FAMILY HYDROLASE"/>
    <property type="match status" value="1"/>
</dbReference>
<name>A0ABX7LRE5_9CAUL</name>
<gene>
    <name evidence="2" type="ORF">JX001_06205</name>
</gene>
<evidence type="ECO:0000256" key="1">
    <source>
        <dbReference type="ARBA" id="ARBA00022801"/>
    </source>
</evidence>
<organism evidence="2 3">
    <name type="scientific">Brevundimonas fontaquae</name>
    <dbReference type="NCBI Taxonomy" id="2813778"/>
    <lineage>
        <taxon>Bacteria</taxon>
        <taxon>Pseudomonadati</taxon>
        <taxon>Pseudomonadota</taxon>
        <taxon>Alphaproteobacteria</taxon>
        <taxon>Caulobacterales</taxon>
        <taxon>Caulobacteraceae</taxon>
        <taxon>Brevundimonas</taxon>
    </lineage>
</organism>
<dbReference type="InterPro" id="IPR051540">
    <property type="entry name" value="S-2-haloacid_dehalogenase"/>
</dbReference>
<dbReference type="PANTHER" id="PTHR43316">
    <property type="entry name" value="HYDROLASE, HALOACID DELAHOGENASE-RELATED"/>
    <property type="match status" value="1"/>
</dbReference>
<dbReference type="Proteomes" id="UP000662957">
    <property type="component" value="Chromosome"/>
</dbReference>
<dbReference type="Gene3D" id="1.10.150.240">
    <property type="entry name" value="Putative phosphatase, domain 2"/>
    <property type="match status" value="1"/>
</dbReference>
<dbReference type="RefSeq" id="WP_205682752.1">
    <property type="nucleotide sequence ID" value="NZ_CP070968.1"/>
</dbReference>
<dbReference type="CDD" id="cd07515">
    <property type="entry name" value="HAD-like"/>
    <property type="match status" value="1"/>
</dbReference>
<proteinExistence type="predicted"/>
<keyword evidence="3" id="KW-1185">Reference proteome</keyword>
<protein>
    <submittedName>
        <fullName evidence="2">HAD family hydrolase</fullName>
    </submittedName>
</protein>
<keyword evidence="1 2" id="KW-0378">Hydrolase</keyword>
<sequence>MSITTVGLDADDTLWHNETIFRLTHARFVDLLADHGDEATIEARLAETEQRNLRLYGYGIKGFTLSMIETAMELTNGEAPPHVVREILAAGREMLAHPVETLPGVDAVVAELSEKYRLVLITKGDLLDQERKLAASGLGDLFSAVEIVSEKDRATYERVFTRHGTGPAEAVMAGNSMKSDVLPAIAAGAFGVHIPYHVTWAHELADAPANEPRYVSLARIDELPDWIAAIKDQV</sequence>
<dbReference type="SFLD" id="SFLDG01129">
    <property type="entry name" value="C1.5:_HAD__Beta-PGM__Phosphata"/>
    <property type="match status" value="1"/>
</dbReference>
<dbReference type="SUPFAM" id="SSF56784">
    <property type="entry name" value="HAD-like"/>
    <property type="match status" value="1"/>
</dbReference>
<reference evidence="2 3" key="1">
    <citation type="submission" date="2021-02" db="EMBL/GenBank/DDBJ databases">
        <title>Brevundimonas sp. CS1 genome sequence.</title>
        <authorList>
            <person name="Lee K."/>
            <person name="Choi Y.-J."/>
            <person name="Son H.-R."/>
        </authorList>
    </citation>
    <scope>NUCLEOTIDE SEQUENCE [LARGE SCALE GENOMIC DNA]</scope>
    <source>
        <strain evidence="2 3">CS1</strain>
    </source>
</reference>
<dbReference type="Pfam" id="PF00702">
    <property type="entry name" value="Hydrolase"/>
    <property type="match status" value="1"/>
</dbReference>
<dbReference type="EMBL" id="CP070968">
    <property type="protein sequence ID" value="QSF55383.1"/>
    <property type="molecule type" value="Genomic_DNA"/>
</dbReference>
<evidence type="ECO:0000313" key="2">
    <source>
        <dbReference type="EMBL" id="QSF55383.1"/>
    </source>
</evidence>
<dbReference type="InterPro" id="IPR023198">
    <property type="entry name" value="PGP-like_dom2"/>
</dbReference>
<dbReference type="SFLD" id="SFLDS00003">
    <property type="entry name" value="Haloacid_Dehalogenase"/>
    <property type="match status" value="1"/>
</dbReference>
<evidence type="ECO:0000313" key="3">
    <source>
        <dbReference type="Proteomes" id="UP000662957"/>
    </source>
</evidence>
<dbReference type="InterPro" id="IPR036412">
    <property type="entry name" value="HAD-like_sf"/>
</dbReference>